<evidence type="ECO:0000313" key="1">
    <source>
        <dbReference type="EMBL" id="JAA84102.1"/>
    </source>
</evidence>
<protein>
    <submittedName>
        <fullName evidence="1">Uncharacterized protein</fullName>
    </submittedName>
</protein>
<organism evidence="1">
    <name type="scientific">Pararge aegeria</name>
    <name type="common">speckled wood butterfly</name>
    <dbReference type="NCBI Taxonomy" id="116150"/>
    <lineage>
        <taxon>Eukaryota</taxon>
        <taxon>Metazoa</taxon>
        <taxon>Ecdysozoa</taxon>
        <taxon>Arthropoda</taxon>
        <taxon>Hexapoda</taxon>
        <taxon>Insecta</taxon>
        <taxon>Pterygota</taxon>
        <taxon>Neoptera</taxon>
        <taxon>Endopterygota</taxon>
        <taxon>Lepidoptera</taxon>
        <taxon>Glossata</taxon>
        <taxon>Ditrysia</taxon>
        <taxon>Papilionoidea</taxon>
        <taxon>Nymphalidae</taxon>
        <taxon>Satyrinae</taxon>
        <taxon>Satyrini</taxon>
        <taxon>Parargina</taxon>
        <taxon>Pararge</taxon>
    </lineage>
</organism>
<sequence>MGPNVNSYVISASLDSVNLHATNTSQYVTIANIVKRTSSVQLLYGIVKQLTIQCLIYANSSDSQLPKSSYISTGNEAKLAAYLSGLEKYP</sequence>
<name>S4PVI9_9NEOP</name>
<accession>S4PVI9</accession>
<dbReference type="EMBL" id="GAIX01008458">
    <property type="protein sequence ID" value="JAA84102.1"/>
    <property type="molecule type" value="Transcribed_RNA"/>
</dbReference>
<proteinExistence type="predicted"/>
<reference evidence="1" key="2">
    <citation type="submission" date="2013-05" db="EMBL/GenBank/DDBJ databases">
        <authorList>
            <person name="Carter J.-M."/>
            <person name="Baker S.C."/>
            <person name="Pink R."/>
            <person name="Carter D.R.F."/>
            <person name="Collins A."/>
            <person name="Tomlin J."/>
            <person name="Gibbs M."/>
            <person name="Breuker C.J."/>
        </authorList>
    </citation>
    <scope>NUCLEOTIDE SEQUENCE</scope>
    <source>
        <tissue evidence="1">Ovary</tissue>
    </source>
</reference>
<dbReference type="AlphaFoldDB" id="S4PVI9"/>
<reference evidence="1" key="1">
    <citation type="journal article" date="2013" name="BMC Genomics">
        <title>Unscrambling butterfly oogenesis.</title>
        <authorList>
            <person name="Carter J.M."/>
            <person name="Baker S.C."/>
            <person name="Pink R."/>
            <person name="Carter D.R."/>
            <person name="Collins A."/>
            <person name="Tomlin J."/>
            <person name="Gibbs M."/>
            <person name="Breuker C.J."/>
        </authorList>
    </citation>
    <scope>NUCLEOTIDE SEQUENCE</scope>
    <source>
        <tissue evidence="1">Ovary</tissue>
    </source>
</reference>